<sequence>MDDETAEIELLEQNLRKTRQISQRMTSILSSFDTRLIKVEKSILPLYNASQMLGRRGKNIESAVQKIDEIKSNQEGIAAEEALILRGPQPGRIDEYKDVVERVNAGLVFGSLERETRDTARLVETGAKKLTQMYTKLVAEASSGTPINGTEFQLTSFPPAQMSALGPLVEFLRTLPLPATHPSHPAAAAIQASLKEAQKGYADMRGAWAKKCLELYGRRVVERSETLDGVKAGREFGVWVDNLLVVAEEEYNLLVELAPLATAGEMETTFAALISPLIDLFTSTLGSISALIKKSINKHTFLALSSHANLSLCQGKWDDFMCRRAGRTENELKDGLHSIRASCLRSFPELIADIRLAANGKGGELSTGLHDITISTIKYLERIPEVQSAATSALYTLGDGNWRMGDGVQIGKAPVKGDSDENAVLEHFMFDVVNAVIGTLQTLSRTGKRPSFGSIFLINNISYLRTRLLVKPQADILPLLSKPTQDIINSNFRTAKAAYFDSNLSPLMQTLQEEKDKGKAAIKEKFTRFFDVLEEVSERHKLARVLQDDREGREQMADEVVKMVVPSLQRFQQKYGGKDFSRNPQKYIKMSSDEVENHIRGFYAESDGKVVPVAERVENNRLIQAGWSR</sequence>
<comment type="similarity">
    <text evidence="1 4">Belongs to the EXO70 family.</text>
</comment>
<proteinExistence type="inferred from homology"/>
<name>A0A8K0UGQ0_9AGAR</name>
<dbReference type="GO" id="GO:0015031">
    <property type="term" value="P:protein transport"/>
    <property type="evidence" value="ECO:0007669"/>
    <property type="project" value="UniProtKB-KW"/>
</dbReference>
<comment type="caution">
    <text evidence="6">The sequence shown here is derived from an EMBL/GenBank/DDBJ whole genome shotgun (WGS) entry which is preliminary data.</text>
</comment>
<gene>
    <name evidence="6" type="ORF">BXZ70DRAFT_1011392</name>
</gene>
<dbReference type="EMBL" id="JAEVFJ010000038">
    <property type="protein sequence ID" value="KAH8089917.1"/>
    <property type="molecule type" value="Genomic_DNA"/>
</dbReference>
<dbReference type="InterPro" id="IPR016159">
    <property type="entry name" value="Cullin_repeat-like_dom_sf"/>
</dbReference>
<dbReference type="OrthoDB" id="1922221at2759"/>
<feature type="domain" description="Exocyst complex subunit Exo70 C-terminal" evidence="5">
    <location>
        <begin position="243"/>
        <end position="599"/>
    </location>
</feature>
<dbReference type="GO" id="GO:0006887">
    <property type="term" value="P:exocytosis"/>
    <property type="evidence" value="ECO:0007669"/>
    <property type="project" value="UniProtKB-KW"/>
</dbReference>
<comment type="function">
    <text evidence="4">Involved in the secretory pathway as part of the exocyst complex which tethers secretory vesicles to the sites of exocytosis. Also plays a role in the assembly of the exocyst.</text>
</comment>
<keyword evidence="3 4" id="KW-0268">Exocytosis</keyword>
<comment type="subcellular location">
    <subcellularLocation>
        <location evidence="4">Bud</location>
    </subcellularLocation>
    <subcellularLocation>
        <location evidence="4">Bud neck</location>
    </subcellularLocation>
</comment>
<dbReference type="GO" id="GO:0005546">
    <property type="term" value="F:phosphatidylinositol-4,5-bisphosphate binding"/>
    <property type="evidence" value="ECO:0007669"/>
    <property type="project" value="InterPro"/>
</dbReference>
<dbReference type="Proteomes" id="UP000813824">
    <property type="component" value="Unassembled WGS sequence"/>
</dbReference>
<keyword evidence="7" id="KW-1185">Reference proteome</keyword>
<evidence type="ECO:0000259" key="5">
    <source>
        <dbReference type="Pfam" id="PF03081"/>
    </source>
</evidence>
<evidence type="ECO:0000256" key="1">
    <source>
        <dbReference type="ARBA" id="ARBA00006756"/>
    </source>
</evidence>
<dbReference type="GO" id="GO:0000145">
    <property type="term" value="C:exocyst"/>
    <property type="evidence" value="ECO:0007669"/>
    <property type="project" value="InterPro"/>
</dbReference>
<evidence type="ECO:0000256" key="2">
    <source>
        <dbReference type="ARBA" id="ARBA00022448"/>
    </source>
</evidence>
<dbReference type="PANTHER" id="PTHR12542">
    <property type="entry name" value="EXOCYST COMPLEX PROTEIN EXO70"/>
    <property type="match status" value="1"/>
</dbReference>
<dbReference type="Pfam" id="PF03081">
    <property type="entry name" value="Exo70_C"/>
    <property type="match status" value="1"/>
</dbReference>
<dbReference type="AlphaFoldDB" id="A0A8K0UGQ0"/>
<evidence type="ECO:0000313" key="6">
    <source>
        <dbReference type="EMBL" id="KAH8089917.1"/>
    </source>
</evidence>
<protein>
    <recommendedName>
        <fullName evidence="4">Exocyst complex protein EXO70</fullName>
    </recommendedName>
</protein>
<dbReference type="SUPFAM" id="SSF74788">
    <property type="entry name" value="Cullin repeat-like"/>
    <property type="match status" value="1"/>
</dbReference>
<dbReference type="GO" id="GO:0005935">
    <property type="term" value="C:cellular bud neck"/>
    <property type="evidence" value="ECO:0007669"/>
    <property type="project" value="UniProtKB-SubCell"/>
</dbReference>
<keyword evidence="2 4" id="KW-0813">Transport</keyword>
<organism evidence="6 7">
    <name type="scientific">Cristinia sonorae</name>
    <dbReference type="NCBI Taxonomy" id="1940300"/>
    <lineage>
        <taxon>Eukaryota</taxon>
        <taxon>Fungi</taxon>
        <taxon>Dikarya</taxon>
        <taxon>Basidiomycota</taxon>
        <taxon>Agaricomycotina</taxon>
        <taxon>Agaricomycetes</taxon>
        <taxon>Agaricomycetidae</taxon>
        <taxon>Agaricales</taxon>
        <taxon>Pleurotineae</taxon>
        <taxon>Stephanosporaceae</taxon>
        <taxon>Cristinia</taxon>
    </lineage>
</organism>
<accession>A0A8K0UGQ0</accession>
<evidence type="ECO:0000256" key="3">
    <source>
        <dbReference type="ARBA" id="ARBA00022483"/>
    </source>
</evidence>
<reference evidence="6" key="1">
    <citation type="journal article" date="2021" name="New Phytol.">
        <title>Evolutionary innovations through gain and loss of genes in the ectomycorrhizal Boletales.</title>
        <authorList>
            <person name="Wu G."/>
            <person name="Miyauchi S."/>
            <person name="Morin E."/>
            <person name="Kuo A."/>
            <person name="Drula E."/>
            <person name="Varga T."/>
            <person name="Kohler A."/>
            <person name="Feng B."/>
            <person name="Cao Y."/>
            <person name="Lipzen A."/>
            <person name="Daum C."/>
            <person name="Hundley H."/>
            <person name="Pangilinan J."/>
            <person name="Johnson J."/>
            <person name="Barry K."/>
            <person name="LaButti K."/>
            <person name="Ng V."/>
            <person name="Ahrendt S."/>
            <person name="Min B."/>
            <person name="Choi I.G."/>
            <person name="Park H."/>
            <person name="Plett J.M."/>
            <person name="Magnuson J."/>
            <person name="Spatafora J.W."/>
            <person name="Nagy L.G."/>
            <person name="Henrissat B."/>
            <person name="Grigoriev I.V."/>
            <person name="Yang Z.L."/>
            <person name="Xu J."/>
            <person name="Martin F.M."/>
        </authorList>
    </citation>
    <scope>NUCLEOTIDE SEQUENCE</scope>
    <source>
        <strain evidence="6">KKN 215</strain>
    </source>
</reference>
<dbReference type="Gene3D" id="1.20.1280.170">
    <property type="entry name" value="Exocyst complex component Exo70"/>
    <property type="match status" value="1"/>
</dbReference>
<evidence type="ECO:0000313" key="7">
    <source>
        <dbReference type="Proteomes" id="UP000813824"/>
    </source>
</evidence>
<dbReference type="InterPro" id="IPR004140">
    <property type="entry name" value="Exo70"/>
</dbReference>
<evidence type="ECO:0000256" key="4">
    <source>
        <dbReference type="RuleBase" id="RU365026"/>
    </source>
</evidence>
<keyword evidence="4" id="KW-0653">Protein transport</keyword>
<dbReference type="InterPro" id="IPR046364">
    <property type="entry name" value="Exo70_C"/>
</dbReference>
<dbReference type="PANTHER" id="PTHR12542:SF41">
    <property type="entry name" value="EXOCYST COMPLEX COMPONENT 7"/>
    <property type="match status" value="1"/>
</dbReference>